<keyword evidence="12" id="KW-1185">Reference proteome</keyword>
<feature type="domain" description="ABC3 transporter permease C-terminal" evidence="9">
    <location>
        <begin position="336"/>
        <end position="482"/>
    </location>
</feature>
<evidence type="ECO:0000256" key="1">
    <source>
        <dbReference type="ARBA" id="ARBA00004651"/>
    </source>
</evidence>
<evidence type="ECO:0000256" key="7">
    <source>
        <dbReference type="SAM" id="MobiDB-lite"/>
    </source>
</evidence>
<dbReference type="GO" id="GO:0022857">
    <property type="term" value="F:transmembrane transporter activity"/>
    <property type="evidence" value="ECO:0007669"/>
    <property type="project" value="TreeGrafter"/>
</dbReference>
<keyword evidence="3 8" id="KW-0812">Transmembrane</keyword>
<evidence type="ECO:0000313" key="11">
    <source>
        <dbReference type="EMBL" id="PJJ78439.1"/>
    </source>
</evidence>
<keyword evidence="11" id="KW-0449">Lipoprotein</keyword>
<evidence type="ECO:0000256" key="6">
    <source>
        <dbReference type="ARBA" id="ARBA00038076"/>
    </source>
</evidence>
<dbReference type="RefSeq" id="WP_100389482.1">
    <property type="nucleotide sequence ID" value="NZ_BMZU01000002.1"/>
</dbReference>
<organism evidence="11 12">
    <name type="scientific">Salinibacterium amurskyense</name>
    <dbReference type="NCBI Taxonomy" id="205941"/>
    <lineage>
        <taxon>Bacteria</taxon>
        <taxon>Bacillati</taxon>
        <taxon>Actinomycetota</taxon>
        <taxon>Actinomycetes</taxon>
        <taxon>Micrococcales</taxon>
        <taxon>Microbacteriaceae</taxon>
        <taxon>Salinibacterium</taxon>
    </lineage>
</organism>
<feature type="transmembrane region" description="Helical" evidence="8">
    <location>
        <begin position="332"/>
        <end position="351"/>
    </location>
</feature>
<evidence type="ECO:0000259" key="10">
    <source>
        <dbReference type="Pfam" id="PF12704"/>
    </source>
</evidence>
<dbReference type="PANTHER" id="PTHR30572:SF4">
    <property type="entry name" value="ABC TRANSPORTER PERMEASE YTRF"/>
    <property type="match status" value="1"/>
</dbReference>
<dbReference type="OrthoDB" id="4832961at2"/>
<keyword evidence="4 8" id="KW-1133">Transmembrane helix</keyword>
<evidence type="ECO:0000256" key="3">
    <source>
        <dbReference type="ARBA" id="ARBA00022692"/>
    </source>
</evidence>
<evidence type="ECO:0000256" key="2">
    <source>
        <dbReference type="ARBA" id="ARBA00022475"/>
    </source>
</evidence>
<evidence type="ECO:0000259" key="9">
    <source>
        <dbReference type="Pfam" id="PF02687"/>
    </source>
</evidence>
<dbReference type="Pfam" id="PF12704">
    <property type="entry name" value="MacB_PCD"/>
    <property type="match status" value="1"/>
</dbReference>
<name>A0A2M9D2M8_9MICO</name>
<dbReference type="AlphaFoldDB" id="A0A2M9D2M8"/>
<dbReference type="EMBL" id="PGFH01000002">
    <property type="protein sequence ID" value="PJJ78439.1"/>
    <property type="molecule type" value="Genomic_DNA"/>
</dbReference>
<feature type="transmembrane region" description="Helical" evidence="8">
    <location>
        <begin position="453"/>
        <end position="475"/>
    </location>
</feature>
<evidence type="ECO:0000256" key="4">
    <source>
        <dbReference type="ARBA" id="ARBA00022989"/>
    </source>
</evidence>
<evidence type="ECO:0000256" key="5">
    <source>
        <dbReference type="ARBA" id="ARBA00023136"/>
    </source>
</evidence>
<dbReference type="InterPro" id="IPR025857">
    <property type="entry name" value="MacB_PCD"/>
</dbReference>
<proteinExistence type="inferred from homology"/>
<feature type="compositionally biased region" description="Gly residues" evidence="7">
    <location>
        <begin position="161"/>
        <end position="174"/>
    </location>
</feature>
<gene>
    <name evidence="11" type="ORF">CLV85_2010</name>
</gene>
<feature type="domain" description="MacB-like periplasmic core" evidence="10">
    <location>
        <begin position="17"/>
        <end position="301"/>
    </location>
</feature>
<dbReference type="InterPro" id="IPR003838">
    <property type="entry name" value="ABC3_permease_C"/>
</dbReference>
<dbReference type="InterPro" id="IPR050250">
    <property type="entry name" value="Macrolide_Exporter_MacB"/>
</dbReference>
<reference evidence="11 12" key="1">
    <citation type="submission" date="2017-11" db="EMBL/GenBank/DDBJ databases">
        <title>Genomic Encyclopedia of Archaeal and Bacterial Type Strains, Phase II (KMG-II): From Individual Species to Whole Genera.</title>
        <authorList>
            <person name="Goeker M."/>
        </authorList>
    </citation>
    <scope>NUCLEOTIDE SEQUENCE [LARGE SCALE GENOMIC DNA]</scope>
    <source>
        <strain evidence="11 12">DSM 16400</strain>
    </source>
</reference>
<dbReference type="Pfam" id="PF02687">
    <property type="entry name" value="FtsX"/>
    <property type="match status" value="1"/>
</dbReference>
<feature type="region of interest" description="Disordered" evidence="7">
    <location>
        <begin position="145"/>
        <end position="177"/>
    </location>
</feature>
<keyword evidence="5 8" id="KW-0472">Membrane</keyword>
<dbReference type="Proteomes" id="UP000231742">
    <property type="component" value="Unassembled WGS sequence"/>
</dbReference>
<evidence type="ECO:0000256" key="8">
    <source>
        <dbReference type="SAM" id="Phobius"/>
    </source>
</evidence>
<accession>A0A2M9D2M8</accession>
<feature type="region of interest" description="Disordered" evidence="7">
    <location>
        <begin position="65"/>
        <end position="96"/>
    </location>
</feature>
<comment type="similarity">
    <text evidence="6">Belongs to the ABC-4 integral membrane protein family.</text>
</comment>
<feature type="transmembrane region" description="Helical" evidence="8">
    <location>
        <begin position="18"/>
        <end position="41"/>
    </location>
</feature>
<protein>
    <submittedName>
        <fullName evidence="11">ABC-type lipoprotein release transport system permease subunit</fullName>
    </submittedName>
</protein>
<feature type="transmembrane region" description="Helical" evidence="8">
    <location>
        <begin position="388"/>
        <end position="410"/>
    </location>
</feature>
<comment type="subcellular location">
    <subcellularLocation>
        <location evidence="1">Cell membrane</location>
        <topology evidence="1">Multi-pass membrane protein</topology>
    </subcellularLocation>
</comment>
<dbReference type="GO" id="GO:0005886">
    <property type="term" value="C:plasma membrane"/>
    <property type="evidence" value="ECO:0007669"/>
    <property type="project" value="UniProtKB-SubCell"/>
</dbReference>
<sequence length="493" mass="49316">MFGTYLYRELSNRRKQTAIIAAGMALAIALVMIVNGVAAGVRDAQATVLASVYGVGTDITISQEPVQPAEGEEGAQQERPRFEFGAEDGETTDGTTALSQSRLTSGIASTTFDADALTTALSLDSVAAATATLALTNVSFSGEVAAPTTTDTGETAPGEGAQQGGRGGPDGAGGSAFNVDTFTVTGIDVAGESVGPLTSVELVDGRAFESSDSDTNVVILDTSYATTSSLTVGDSLEIGGEEFEVIGTVTSTSADATTASNTYIPLDTAQRVADLENQISTVYVQAASSTDIAAVQTALQTELPDAWVKTQEDLASSVSGSLSTASDLVGKLGTWLSIIVLAAAFLISVLLTTSGVARRTREFGTLKAIGWSNGAVVRQVAGESLVQGAIGGVVGVAIGLLGILAINIAAPVLSASAAATAVAGQGAGGGGNRFGDAATTAAATTDIALQIPVTFSIIGIAVALAILGGLIAGAFGGWRAARLRPAEALRSVA</sequence>
<keyword evidence="2" id="KW-1003">Cell membrane</keyword>
<dbReference type="PANTHER" id="PTHR30572">
    <property type="entry name" value="MEMBRANE COMPONENT OF TRANSPORTER-RELATED"/>
    <property type="match status" value="1"/>
</dbReference>
<comment type="caution">
    <text evidence="11">The sequence shown here is derived from an EMBL/GenBank/DDBJ whole genome shotgun (WGS) entry which is preliminary data.</text>
</comment>
<evidence type="ECO:0000313" key="12">
    <source>
        <dbReference type="Proteomes" id="UP000231742"/>
    </source>
</evidence>